<keyword evidence="15 27" id="KW-0648">Protein biosynthesis</keyword>
<protein>
    <recommendedName>
        <fullName evidence="23">Eukaryotic translation initiation factor 4E type 2</fullName>
    </recommendedName>
    <alternativeName>
        <fullName evidence="24">Eukaryotic translation initiation factor 4E-like 3</fullName>
    </alternativeName>
    <alternativeName>
        <fullName evidence="25">eIF4E-like protein 4E-LP</fullName>
    </alternativeName>
</protein>
<dbReference type="GO" id="GO:0003743">
    <property type="term" value="F:translation initiation factor activity"/>
    <property type="evidence" value="ECO:0007669"/>
    <property type="project" value="UniProtKB-KW"/>
</dbReference>
<evidence type="ECO:0000256" key="20">
    <source>
        <dbReference type="ARBA" id="ARBA00054290"/>
    </source>
</evidence>
<evidence type="ECO:0000256" key="19">
    <source>
        <dbReference type="ARBA" id="ARBA00023242"/>
    </source>
</evidence>
<evidence type="ECO:0000256" key="8">
    <source>
        <dbReference type="ARBA" id="ARBA00022553"/>
    </source>
</evidence>
<evidence type="ECO:0000256" key="15">
    <source>
        <dbReference type="ARBA" id="ARBA00022917"/>
    </source>
</evidence>
<feature type="compositionally biased region" description="Polar residues" evidence="28">
    <location>
        <begin position="967"/>
        <end position="983"/>
    </location>
</feature>
<evidence type="ECO:0000256" key="22">
    <source>
        <dbReference type="ARBA" id="ARBA00062477"/>
    </source>
</evidence>
<evidence type="ECO:0000256" key="6">
    <source>
        <dbReference type="ARBA" id="ARBA00022499"/>
    </source>
</evidence>
<dbReference type="GO" id="GO:0000932">
    <property type="term" value="C:P-body"/>
    <property type="evidence" value="ECO:0007669"/>
    <property type="project" value="UniProtKB-SubCell"/>
</dbReference>
<evidence type="ECO:0000256" key="17">
    <source>
        <dbReference type="ARBA" id="ARBA00023125"/>
    </source>
</evidence>
<evidence type="ECO:0000256" key="12">
    <source>
        <dbReference type="ARBA" id="ARBA00022843"/>
    </source>
</evidence>
<dbReference type="SMART" id="SM00454">
    <property type="entry name" value="SAM"/>
    <property type="match status" value="1"/>
</dbReference>
<dbReference type="PROSITE" id="PS51024">
    <property type="entry name" value="ZF_FCS"/>
    <property type="match status" value="1"/>
</dbReference>
<keyword evidence="12" id="KW-0832">Ubl conjugation</keyword>
<feature type="compositionally biased region" description="Polar residues" evidence="28">
    <location>
        <begin position="556"/>
        <end position="565"/>
    </location>
</feature>
<keyword evidence="9" id="KW-0479">Metal-binding</keyword>
<feature type="region of interest" description="Disordered" evidence="28">
    <location>
        <begin position="519"/>
        <end position="598"/>
    </location>
</feature>
<evidence type="ECO:0000256" key="5">
    <source>
        <dbReference type="ARBA" id="ARBA00022490"/>
    </source>
</evidence>
<organism evidence="31 32">
    <name type="scientific">Bos mutus</name>
    <name type="common">wild yak</name>
    <dbReference type="NCBI Taxonomy" id="72004"/>
    <lineage>
        <taxon>Eukaryota</taxon>
        <taxon>Metazoa</taxon>
        <taxon>Chordata</taxon>
        <taxon>Craniata</taxon>
        <taxon>Vertebrata</taxon>
        <taxon>Euteleostomi</taxon>
        <taxon>Mammalia</taxon>
        <taxon>Eutheria</taxon>
        <taxon>Laurasiatheria</taxon>
        <taxon>Artiodactyla</taxon>
        <taxon>Ruminantia</taxon>
        <taxon>Pecora</taxon>
        <taxon>Bovidae</taxon>
        <taxon>Bovinae</taxon>
        <taxon>Bos</taxon>
    </lineage>
</organism>
<evidence type="ECO:0000256" key="1">
    <source>
        <dbReference type="ARBA" id="ARBA00004123"/>
    </source>
</evidence>
<keyword evidence="11" id="KW-0862">Zinc</keyword>
<comment type="caution">
    <text evidence="31">The sequence shown here is derived from an EMBL/GenBank/DDBJ whole genome shotgun (WGS) entry which is preliminary data.</text>
</comment>
<proteinExistence type="inferred from homology"/>
<comment type="function">
    <text evidence="20">Recognizes and binds the 7-methylguanosine-containing mRNA cap during an early step in the initiation. Acts as a repressor of translation initiation. In contrast to EIF4E, it is unable to bind eIF4G (EIF4G1, EIF4G2 or EIF4G3), suggesting that it acts by competing with EIF4E and block assembly of eIF4F at the cap. In P-bodies, component of a complex that promotes miRNA-mediated translational repression. Involved in virus-induced host response by mediating miRNA MIR34A-induced translational silencing which controls IFNB1 production by a negative feedback mechanism.</text>
</comment>
<dbReference type="Pfam" id="PF16616">
    <property type="entry name" value="PHC2_SAM_assoc"/>
    <property type="match status" value="1"/>
</dbReference>
<feature type="region of interest" description="Disordered" evidence="28">
    <location>
        <begin position="298"/>
        <end position="340"/>
    </location>
</feature>
<dbReference type="InterPro" id="IPR012313">
    <property type="entry name" value="Znf_FCS"/>
</dbReference>
<evidence type="ECO:0000256" key="23">
    <source>
        <dbReference type="ARBA" id="ARBA00070561"/>
    </source>
</evidence>
<dbReference type="PANTHER" id="PTHR11960:SF17">
    <property type="entry name" value="EUKARYOTIC TRANSLATION INITIATION FACTOR 4E TYPE 2"/>
    <property type="match status" value="1"/>
</dbReference>
<dbReference type="EMBL" id="VBQZ03000001">
    <property type="protein sequence ID" value="MXQ79377.1"/>
    <property type="molecule type" value="Genomic_DNA"/>
</dbReference>
<dbReference type="Gene3D" id="1.10.150.50">
    <property type="entry name" value="Transcription Factor, Ets-1"/>
    <property type="match status" value="1"/>
</dbReference>
<dbReference type="Pfam" id="PF21319">
    <property type="entry name" value="zf-FCS_1"/>
    <property type="match status" value="1"/>
</dbReference>
<evidence type="ECO:0000256" key="13">
    <source>
        <dbReference type="ARBA" id="ARBA00022845"/>
    </source>
</evidence>
<dbReference type="Pfam" id="PF01652">
    <property type="entry name" value="IF4E"/>
    <property type="match status" value="1"/>
</dbReference>
<evidence type="ECO:0000256" key="2">
    <source>
        <dbReference type="ARBA" id="ARBA00004201"/>
    </source>
</evidence>
<dbReference type="FunFam" id="1.10.150.50:FF:000011">
    <property type="entry name" value="Polyhomeotic-like protein 2 isoform 1"/>
    <property type="match status" value="1"/>
</dbReference>
<evidence type="ECO:0000313" key="32">
    <source>
        <dbReference type="Proteomes" id="UP000322234"/>
    </source>
</evidence>
<dbReference type="PROSITE" id="PS00813">
    <property type="entry name" value="IF4E"/>
    <property type="match status" value="1"/>
</dbReference>
<evidence type="ECO:0000256" key="7">
    <source>
        <dbReference type="ARBA" id="ARBA00022540"/>
    </source>
</evidence>
<dbReference type="InterPro" id="IPR019770">
    <property type="entry name" value="TIF_eIF_4E_CS"/>
</dbReference>
<dbReference type="SUPFAM" id="SSF55418">
    <property type="entry name" value="eIF4e-like"/>
    <property type="match status" value="1"/>
</dbReference>
<feature type="region of interest" description="Disordered" evidence="28">
    <location>
        <begin position="1"/>
        <end position="52"/>
    </location>
</feature>
<evidence type="ECO:0000256" key="27">
    <source>
        <dbReference type="RuleBase" id="RU004374"/>
    </source>
</evidence>
<evidence type="ECO:0000256" key="28">
    <source>
        <dbReference type="SAM" id="MobiDB-lite"/>
    </source>
</evidence>
<keyword evidence="10 26" id="KW-0863">Zinc-finger</keyword>
<evidence type="ECO:0000259" key="29">
    <source>
        <dbReference type="PROSITE" id="PS50105"/>
    </source>
</evidence>
<dbReference type="GO" id="GO:0000340">
    <property type="term" value="F:RNA 7-methylguanosine cap binding"/>
    <property type="evidence" value="ECO:0007669"/>
    <property type="project" value="TreeGrafter"/>
</dbReference>
<dbReference type="Gene3D" id="3.30.760.10">
    <property type="entry name" value="RNA Cap, Translation Initiation Factor Eif4e"/>
    <property type="match status" value="1"/>
</dbReference>
<evidence type="ECO:0000256" key="10">
    <source>
        <dbReference type="ARBA" id="ARBA00022771"/>
    </source>
</evidence>
<sequence length="1121" mass="120968">MNNKFDALKDDDSGDHDQNEENSTQKDGEKEKTERDKSQSSSKRKAVVPGPAEHPLQYNYTFWYSRRTPGRPTSSQSYEQNIKQIGTFASVEQFWRFYSHMVRPGDLTGHSDFHLFKEGIKPMWEDDANKNGGKWIIRLRKGLASRCWENLILAMLGEQFMVGEEICGAVVSVRFQEDIISIWNKTASDQATTARIRDTLRRVLNLPPNTIMEYKTHTDSIKCLPGTLSCSPLLYEGCRDHVYKPELSTESSELCPAVGVLHPSLSPALPKYVLADYRYRREEMLALFLKDNKAMEDELPVPHTPSSTSVTSSASGSSSSSSSSSGGSGRPTGPHISVYSGIPDRQTVQVIQQALHRQPSTAAQYLQQMYAAQQQHLMLQTAALQQQHLSSTQLQSLAAVQQASLVANRQGSTSGSSVSAQAPAQSSSINLAASPAAAQLINRAQSVNSAAASGITQQAVLLGNTSSPALTASQAQMYLRAQMLIFTPTATVATVQPELGTGSPARPPTPAQVQNLTLRSQQTPAAAASGPTPTQPVLTSLALKPTPGGSQPLPTPSQGRNTAQGSPAGAKSGTTDSVTEPLKRGDSNGSVPGSLEGRAGLSRMVPTVATHPLIAPAYAQLQPHQLLSQPSSKHLQPQFLASVPPSLALQPSPEAHAMPLGPVPSTLPLQCPTANLHKPGSSQQCPPPTPDTGAHNGYPEGLAHTPQRRFQHASAVILQLQPASPVPQQCTPDDWKEVVPGEKSGSETRSGPSPHQQAIVTAMPGGLTVPKSPNIQQSPAHETGQGIVHALTDLSSPGMTSGNGNSASSITGTAPQNGENKPPQAIVKPQILTHVIEGFVIQEGAEPFPVGRSSLLVGNLKKKYAQGFLPEKLPQQDHTTTTDSEMEEPYLQESKEEGTPLKLKCELCGRVDFAYKFKRSKRFCSMACAKRYNVGCTKRVGLFHSDRSKLQKAGATTHNRRRASKASLPTLTKDTKKQPTGTVPLSVTAALQLTHSQEDSSRCSDNSSYEEPLSPISASSSTSRRRQGPRDLELPDVHMRDLVGMGHHFLPSEPTKWNVDDVYEFIRSLPGCQEIAEEFRAQEIDGQALLLLKEDHLMSAMNIKLGPALKIYARISMLKDS</sequence>
<feature type="region of interest" description="Disordered" evidence="28">
    <location>
        <begin position="792"/>
        <end position="824"/>
    </location>
</feature>
<dbReference type="InterPro" id="IPR001660">
    <property type="entry name" value="SAM"/>
</dbReference>
<keyword evidence="6" id="KW-1017">Isopeptide bond</keyword>
<accession>A0A6B0QQW6</accession>
<keyword evidence="4" id="KW-0217">Developmental protein</keyword>
<dbReference type="FunFam" id="3.30.760.10:FF:000001">
    <property type="entry name" value="Eukaryotic translation initiation factor 4E type 2 isoformX2"/>
    <property type="match status" value="1"/>
</dbReference>
<dbReference type="Gene3D" id="3.30.60.160">
    <property type="match status" value="1"/>
</dbReference>
<dbReference type="PROSITE" id="PS50105">
    <property type="entry name" value="SAM_DOMAIN"/>
    <property type="match status" value="1"/>
</dbReference>
<feature type="compositionally biased region" description="Low complexity" evidence="28">
    <location>
        <begin position="306"/>
        <end position="325"/>
    </location>
</feature>
<keyword evidence="5" id="KW-0963">Cytoplasm</keyword>
<gene>
    <name evidence="31" type="ORF">E5288_WYG000256</name>
</gene>
<dbReference type="InterPro" id="IPR038603">
    <property type="entry name" value="Znf_FCS_sf"/>
</dbReference>
<dbReference type="GO" id="GO:0031047">
    <property type="term" value="P:regulatory ncRNA-mediated gene silencing"/>
    <property type="evidence" value="ECO:0007669"/>
    <property type="project" value="UniProtKB-KW"/>
</dbReference>
<dbReference type="GO" id="GO:0006417">
    <property type="term" value="P:regulation of translation"/>
    <property type="evidence" value="ECO:0007669"/>
    <property type="project" value="UniProtKB-KW"/>
</dbReference>
<evidence type="ECO:0000256" key="24">
    <source>
        <dbReference type="ARBA" id="ARBA00077912"/>
    </source>
</evidence>
<evidence type="ECO:0000256" key="26">
    <source>
        <dbReference type="PROSITE-ProRule" id="PRU00367"/>
    </source>
</evidence>
<feature type="domain" description="SAM" evidence="29">
    <location>
        <begin position="1057"/>
        <end position="1121"/>
    </location>
</feature>
<comment type="similarity">
    <text evidence="3 27">Belongs to the eukaryotic initiation factor 4E family.</text>
</comment>
<feature type="compositionally biased region" description="Polar residues" evidence="28">
    <location>
        <begin position="747"/>
        <end position="758"/>
    </location>
</feature>
<keyword evidence="32" id="KW-1185">Reference proteome</keyword>
<feature type="region of interest" description="Disordered" evidence="28">
    <location>
        <begin position="724"/>
        <end position="758"/>
    </location>
</feature>
<keyword evidence="18" id="KW-0943">RNA-mediated gene silencing</keyword>
<feature type="domain" description="FCS-type" evidence="30">
    <location>
        <begin position="896"/>
        <end position="930"/>
    </location>
</feature>
<feature type="compositionally biased region" description="Basic and acidic residues" evidence="28">
    <location>
        <begin position="1"/>
        <end position="38"/>
    </location>
</feature>
<dbReference type="SUPFAM" id="SSF47769">
    <property type="entry name" value="SAM/Pointed domain"/>
    <property type="match status" value="1"/>
</dbReference>
<feature type="compositionally biased region" description="Low complexity" evidence="28">
    <location>
        <begin position="520"/>
        <end position="536"/>
    </location>
</feature>
<feature type="compositionally biased region" description="Basic and acidic residues" evidence="28">
    <location>
        <begin position="733"/>
        <end position="746"/>
    </location>
</feature>
<dbReference type="GO" id="GO:0005634">
    <property type="term" value="C:nucleus"/>
    <property type="evidence" value="ECO:0007669"/>
    <property type="project" value="UniProtKB-SubCell"/>
</dbReference>
<comment type="function">
    <text evidence="21">Component of the 4EHP-GYF2 complex, a multiprotein complex that acts as a repressor of translation initiation. In association with GIGYF2, assists ribosome-associated quality control (RQC) by sequestering the mRNA cap, blocking ribosome initiation and decreasing the translational load on problematic messages. Part of a pathway that works in parallel to RQC-mediated degradation of the stalled nascent polypeptide. GIGYF2 and EIF4E2 work downstream and independently of ZNF598, which seems to work as a scaffold that can recruit them to faulty mRNA even if alternative recruitment mechanisms may exist.</text>
</comment>
<keyword evidence="7 27" id="KW-0396">Initiation factor</keyword>
<evidence type="ECO:0000259" key="30">
    <source>
        <dbReference type="PROSITE" id="PS51024"/>
    </source>
</evidence>
<keyword evidence="13" id="KW-0810">Translation regulation</keyword>
<keyword evidence="16" id="KW-0007">Acetylation</keyword>
<dbReference type="GO" id="GO:0016281">
    <property type="term" value="C:eukaryotic translation initiation factor 4F complex"/>
    <property type="evidence" value="ECO:0007669"/>
    <property type="project" value="TreeGrafter"/>
</dbReference>
<evidence type="ECO:0000256" key="18">
    <source>
        <dbReference type="ARBA" id="ARBA00023158"/>
    </source>
</evidence>
<evidence type="ECO:0000256" key="11">
    <source>
        <dbReference type="ARBA" id="ARBA00022833"/>
    </source>
</evidence>
<evidence type="ECO:0000256" key="25">
    <source>
        <dbReference type="ARBA" id="ARBA00083266"/>
    </source>
</evidence>
<reference evidence="31" key="1">
    <citation type="submission" date="2019-10" db="EMBL/GenBank/DDBJ databases">
        <title>The sequence and de novo assembly of the wild yak genome.</title>
        <authorList>
            <person name="Liu Y."/>
        </authorList>
    </citation>
    <scope>NUCLEOTIDE SEQUENCE [LARGE SCALE GENOMIC DNA]</scope>
    <source>
        <strain evidence="31">WY2019</strain>
    </source>
</reference>
<dbReference type="InterPro" id="IPR013761">
    <property type="entry name" value="SAM/pointed_sf"/>
</dbReference>
<evidence type="ECO:0000256" key="21">
    <source>
        <dbReference type="ARBA" id="ARBA00054780"/>
    </source>
</evidence>
<dbReference type="CDD" id="cd09577">
    <property type="entry name" value="SAM_Ph1_2_3"/>
    <property type="match status" value="1"/>
</dbReference>
<dbReference type="AlphaFoldDB" id="A0A6B0QQW6"/>
<dbReference type="InterPro" id="IPR001040">
    <property type="entry name" value="TIF_eIF_4E"/>
</dbReference>
<feature type="region of interest" description="Disordered" evidence="28">
    <location>
        <begin position="948"/>
        <end position="983"/>
    </location>
</feature>
<feature type="compositionally biased region" description="Polar residues" evidence="28">
    <location>
        <begin position="793"/>
        <end position="819"/>
    </location>
</feature>
<dbReference type="Proteomes" id="UP000322234">
    <property type="component" value="Unassembled WGS sequence"/>
</dbReference>
<dbReference type="GO" id="GO:0003677">
    <property type="term" value="F:DNA binding"/>
    <property type="evidence" value="ECO:0007669"/>
    <property type="project" value="UniProtKB-KW"/>
</dbReference>
<name>A0A6B0QQW6_9CETA</name>
<comment type="subunit">
    <text evidence="22">Interacts with EIF4EBP1, EIF4EBP2 and EIF4EBP3. Does not interact with eIF4G (EIF4G1, EIF4G2 or EIF4G3). Component of the 4EHP-GYF2 complex, at least composed of EIF4E2, GIGYF2 and ZNF598. Interacts with GIGYF2 (via the 4EHP-binding motif); the interaction is direct. Interacts with EIF4ENIF1/4E-T (via YXXXXLphi motif); increasing affinity for the 7-methylguanosine-containing mRNA cap.</text>
</comment>
<keyword evidence="14 27" id="KW-0694">RNA-binding</keyword>
<evidence type="ECO:0000256" key="3">
    <source>
        <dbReference type="ARBA" id="ARBA00009860"/>
    </source>
</evidence>
<dbReference type="GO" id="GO:0008270">
    <property type="term" value="F:zinc ion binding"/>
    <property type="evidence" value="ECO:0007669"/>
    <property type="project" value="UniProtKB-KW"/>
</dbReference>
<evidence type="ECO:0000256" key="14">
    <source>
        <dbReference type="ARBA" id="ARBA00022884"/>
    </source>
</evidence>
<feature type="region of interest" description="Disordered" evidence="28">
    <location>
        <begin position="995"/>
        <end position="1032"/>
    </location>
</feature>
<keyword evidence="19" id="KW-0539">Nucleus</keyword>
<dbReference type="PANTHER" id="PTHR11960">
    <property type="entry name" value="EUKARYOTIC TRANSLATION INITIATION FACTOR 4E RELATED"/>
    <property type="match status" value="1"/>
</dbReference>
<keyword evidence="17" id="KW-0238">DNA-binding</keyword>
<evidence type="ECO:0000256" key="16">
    <source>
        <dbReference type="ARBA" id="ARBA00022990"/>
    </source>
</evidence>
<evidence type="ECO:0000256" key="4">
    <source>
        <dbReference type="ARBA" id="ARBA00022473"/>
    </source>
</evidence>
<keyword evidence="8" id="KW-0597">Phosphoprotein</keyword>
<dbReference type="Pfam" id="PF00536">
    <property type="entry name" value="SAM_1"/>
    <property type="match status" value="1"/>
</dbReference>
<evidence type="ECO:0000256" key="9">
    <source>
        <dbReference type="ARBA" id="ARBA00022723"/>
    </source>
</evidence>
<feature type="region of interest" description="Disordered" evidence="28">
    <location>
        <begin position="674"/>
        <end position="703"/>
    </location>
</feature>
<dbReference type="InterPro" id="IPR023398">
    <property type="entry name" value="TIF_eIF4e-like"/>
</dbReference>
<evidence type="ECO:0000313" key="31">
    <source>
        <dbReference type="EMBL" id="MXQ79377.1"/>
    </source>
</evidence>
<comment type="subcellular location">
    <subcellularLocation>
        <location evidence="2">Cytoplasm</location>
        <location evidence="2">P-body</location>
    </subcellularLocation>
    <subcellularLocation>
        <location evidence="1">Nucleus</location>
    </subcellularLocation>
</comment>
<dbReference type="FunFam" id="3.30.60.160:FF:000002">
    <property type="entry name" value="Polyhomeotic-like protein 2 isoform 1"/>
    <property type="match status" value="1"/>
</dbReference>